<dbReference type="AlphaFoldDB" id="A0A5M6IRE7"/>
<comment type="caution">
    <text evidence="2">The sequence shown here is derived from an EMBL/GenBank/DDBJ whole genome shotgun (WGS) entry which is preliminary data.</text>
</comment>
<dbReference type="PANTHER" id="PTHR41709:SF2">
    <property type="entry name" value="CIRCADIAN CLOCK PROTEIN KAIB2"/>
    <property type="match status" value="1"/>
</dbReference>
<dbReference type="SUPFAM" id="SSF52833">
    <property type="entry name" value="Thioredoxin-like"/>
    <property type="match status" value="1"/>
</dbReference>
<dbReference type="InterPro" id="IPR039022">
    <property type="entry name" value="KaiB-like"/>
</dbReference>
<gene>
    <name evidence="2" type="ORF">F1189_17465</name>
</gene>
<dbReference type="Pfam" id="PF07689">
    <property type="entry name" value="KaiB"/>
    <property type="match status" value="1"/>
</dbReference>
<reference evidence="2 3" key="1">
    <citation type="submission" date="2019-09" db="EMBL/GenBank/DDBJ databases">
        <title>Genome sequence of Rhodovastum atsumiense, a diverse member of the Acetobacteraceae family of non-sulfur purple photosynthetic bacteria.</title>
        <authorList>
            <person name="Meyer T."/>
            <person name="Kyndt J."/>
        </authorList>
    </citation>
    <scope>NUCLEOTIDE SEQUENCE [LARGE SCALE GENOMIC DNA]</scope>
    <source>
        <strain evidence="2 3">DSM 21279</strain>
    </source>
</reference>
<evidence type="ECO:0000313" key="3">
    <source>
        <dbReference type="Proteomes" id="UP000325255"/>
    </source>
</evidence>
<dbReference type="Proteomes" id="UP000325255">
    <property type="component" value="Unassembled WGS sequence"/>
</dbReference>
<accession>A0A5M6IRE7</accession>
<dbReference type="GO" id="GO:0048511">
    <property type="term" value="P:rhythmic process"/>
    <property type="evidence" value="ECO:0007669"/>
    <property type="project" value="InterPro"/>
</dbReference>
<sequence length="106" mass="11856">MASAIPPDPASSRYVLRLYVSGRAARSARAIVNIRHICETHLKNQYELEVIDIYQDPQGLRENQVVAVPTLIRLLPEPLRRMIGDLSDSDRVLAGLEIIPNPESPD</sequence>
<dbReference type="OrthoDB" id="5458519at2"/>
<evidence type="ECO:0000259" key="1">
    <source>
        <dbReference type="SMART" id="SM01248"/>
    </source>
</evidence>
<dbReference type="RefSeq" id="WP_150042146.1">
    <property type="nucleotide sequence ID" value="NZ_OW485601.1"/>
</dbReference>
<dbReference type="CDD" id="cd02978">
    <property type="entry name" value="KaiB_like"/>
    <property type="match status" value="1"/>
</dbReference>
<dbReference type="InterPro" id="IPR011649">
    <property type="entry name" value="KaiB_domain"/>
</dbReference>
<protein>
    <submittedName>
        <fullName evidence="2">Circadian clock protein KaiB</fullName>
    </submittedName>
</protein>
<dbReference type="SMART" id="SM01248">
    <property type="entry name" value="KaiB"/>
    <property type="match status" value="1"/>
</dbReference>
<dbReference type="PANTHER" id="PTHR41709">
    <property type="entry name" value="KAIB-LIKE PROTEIN 1"/>
    <property type="match status" value="1"/>
</dbReference>
<evidence type="ECO:0000313" key="2">
    <source>
        <dbReference type="EMBL" id="KAA5610863.1"/>
    </source>
</evidence>
<dbReference type="InterPro" id="IPR036249">
    <property type="entry name" value="Thioredoxin-like_sf"/>
</dbReference>
<proteinExistence type="predicted"/>
<keyword evidence="3" id="KW-1185">Reference proteome</keyword>
<dbReference type="Gene3D" id="3.40.30.10">
    <property type="entry name" value="Glutaredoxin"/>
    <property type="match status" value="1"/>
</dbReference>
<dbReference type="EMBL" id="VWPK01000027">
    <property type="protein sequence ID" value="KAA5610863.1"/>
    <property type="molecule type" value="Genomic_DNA"/>
</dbReference>
<feature type="domain" description="KaiB" evidence="1">
    <location>
        <begin position="17"/>
        <end position="98"/>
    </location>
</feature>
<name>A0A5M6IRE7_9PROT</name>
<organism evidence="2 3">
    <name type="scientific">Rhodovastum atsumiense</name>
    <dbReference type="NCBI Taxonomy" id="504468"/>
    <lineage>
        <taxon>Bacteria</taxon>
        <taxon>Pseudomonadati</taxon>
        <taxon>Pseudomonadota</taxon>
        <taxon>Alphaproteobacteria</taxon>
        <taxon>Acetobacterales</taxon>
        <taxon>Acetobacteraceae</taxon>
        <taxon>Rhodovastum</taxon>
    </lineage>
</organism>